<evidence type="ECO:0000256" key="5">
    <source>
        <dbReference type="ARBA" id="ARBA00014357"/>
    </source>
</evidence>
<evidence type="ECO:0000256" key="7">
    <source>
        <dbReference type="ARBA" id="ARBA00023187"/>
    </source>
</evidence>
<dbReference type="OrthoDB" id="21368at2759"/>
<dbReference type="EMBL" id="CABIJS010000288">
    <property type="protein sequence ID" value="VUZ48293.1"/>
    <property type="molecule type" value="Genomic_DNA"/>
</dbReference>
<evidence type="ECO:0000256" key="10">
    <source>
        <dbReference type="SAM" id="MobiDB-lite"/>
    </source>
</evidence>
<evidence type="ECO:0000256" key="4">
    <source>
        <dbReference type="ARBA" id="ARBA00011825"/>
    </source>
</evidence>
<dbReference type="AlphaFoldDB" id="A0A0R3SF91"/>
<dbReference type="GO" id="GO:0071011">
    <property type="term" value="C:precatalytic spliceosome"/>
    <property type="evidence" value="ECO:0007669"/>
    <property type="project" value="TreeGrafter"/>
</dbReference>
<dbReference type="WBParaSite" id="HDID_0000348801-mRNA-1">
    <property type="protein sequence ID" value="HDID_0000348801-mRNA-1"/>
    <property type="gene ID" value="HDID_0000348801"/>
</dbReference>
<comment type="subunit">
    <text evidence="4">Part of a tri-snRNP complex.</text>
</comment>
<evidence type="ECO:0000256" key="6">
    <source>
        <dbReference type="ARBA" id="ARBA00022664"/>
    </source>
</evidence>
<dbReference type="PANTHER" id="PTHR31077">
    <property type="entry name" value="U4/U6.U5 SMALL NUCLEAR RIBONUCLEOPROTEIN 27 KDA PROTEIN"/>
    <property type="match status" value="1"/>
</dbReference>
<dbReference type="GO" id="GO:0008380">
    <property type="term" value="P:RNA splicing"/>
    <property type="evidence" value="ECO:0007669"/>
    <property type="project" value="UniProtKB-KW"/>
</dbReference>
<evidence type="ECO:0000313" key="12">
    <source>
        <dbReference type="EMBL" id="VDL33841.1"/>
    </source>
</evidence>
<reference evidence="12 14" key="2">
    <citation type="submission" date="2018-11" db="EMBL/GenBank/DDBJ databases">
        <authorList>
            <consortium name="Pathogen Informatics"/>
        </authorList>
    </citation>
    <scope>NUCLEOTIDE SEQUENCE [LARGE SCALE GENOMIC DNA]</scope>
</reference>
<dbReference type="Pfam" id="PF08648">
    <property type="entry name" value="SNRNP27"/>
    <property type="match status" value="1"/>
</dbReference>
<reference evidence="13 15" key="3">
    <citation type="submission" date="2019-07" db="EMBL/GenBank/DDBJ databases">
        <authorList>
            <person name="Jastrzebski P J."/>
            <person name="Paukszto L."/>
            <person name="Jastrzebski P J."/>
        </authorList>
    </citation>
    <scope>NUCLEOTIDE SEQUENCE [LARGE SCALE GENOMIC DNA]</scope>
    <source>
        <strain evidence="13 15">WMS-il1</strain>
    </source>
</reference>
<proteinExistence type="inferred from homology"/>
<keyword evidence="15" id="KW-1185">Reference proteome</keyword>
<comment type="function">
    <text evidence="1">May play a role in mRNA splicing.</text>
</comment>
<feature type="compositionally biased region" description="Basic and acidic residues" evidence="10">
    <location>
        <begin position="19"/>
        <end position="89"/>
    </location>
</feature>
<accession>A0A0R3SF91</accession>
<evidence type="ECO:0000259" key="11">
    <source>
        <dbReference type="Pfam" id="PF08648"/>
    </source>
</evidence>
<dbReference type="GO" id="GO:0006397">
    <property type="term" value="P:mRNA processing"/>
    <property type="evidence" value="ECO:0007669"/>
    <property type="project" value="UniProtKB-KW"/>
</dbReference>
<evidence type="ECO:0000313" key="13">
    <source>
        <dbReference type="EMBL" id="VUZ48293.1"/>
    </source>
</evidence>
<name>A0A0R3SF91_HYMDI</name>
<dbReference type="EMBL" id="UYSG01001070">
    <property type="protein sequence ID" value="VDL33841.1"/>
    <property type="molecule type" value="Genomic_DNA"/>
</dbReference>
<dbReference type="InterPro" id="IPR013957">
    <property type="entry name" value="SNRNP27"/>
</dbReference>
<reference evidence="16" key="1">
    <citation type="submission" date="2017-02" db="UniProtKB">
        <authorList>
            <consortium name="WormBaseParasite"/>
        </authorList>
    </citation>
    <scope>IDENTIFICATION</scope>
</reference>
<gene>
    <name evidence="12" type="ORF">HDID_LOCUS3486</name>
    <name evidence="13" type="ORF">WMSIL1_LOCUS7775</name>
</gene>
<dbReference type="Proteomes" id="UP000321570">
    <property type="component" value="Unassembled WGS sequence"/>
</dbReference>
<protein>
    <recommendedName>
        <fullName evidence="5">U4/U6.U5 small nuclear ribonucleoprotein 27 kDa protein</fullName>
    </recommendedName>
    <alternativeName>
        <fullName evidence="9">U4/U6.U5 tri-snRNP-associated protein 3</fullName>
    </alternativeName>
</protein>
<evidence type="ECO:0000313" key="15">
    <source>
        <dbReference type="Proteomes" id="UP000321570"/>
    </source>
</evidence>
<dbReference type="STRING" id="6216.A0A0R3SF91"/>
<evidence type="ECO:0000256" key="1">
    <source>
        <dbReference type="ARBA" id="ARBA00003632"/>
    </source>
</evidence>
<comment type="similarity">
    <text evidence="3">Belongs to the SNUT3 family.</text>
</comment>
<organism evidence="16">
    <name type="scientific">Hymenolepis diminuta</name>
    <name type="common">Rat tapeworm</name>
    <dbReference type="NCBI Taxonomy" id="6216"/>
    <lineage>
        <taxon>Eukaryota</taxon>
        <taxon>Metazoa</taxon>
        <taxon>Spiralia</taxon>
        <taxon>Lophotrochozoa</taxon>
        <taxon>Platyhelminthes</taxon>
        <taxon>Cestoda</taxon>
        <taxon>Eucestoda</taxon>
        <taxon>Cyclophyllidea</taxon>
        <taxon>Hymenolepididae</taxon>
        <taxon>Hymenolepis</taxon>
    </lineage>
</organism>
<dbReference type="Proteomes" id="UP000274504">
    <property type="component" value="Unassembled WGS sequence"/>
</dbReference>
<feature type="region of interest" description="Disordered" evidence="10">
    <location>
        <begin position="1"/>
        <end position="110"/>
    </location>
</feature>
<evidence type="ECO:0000313" key="16">
    <source>
        <dbReference type="WBParaSite" id="HDID_0000348801-mRNA-1"/>
    </source>
</evidence>
<keyword evidence="6" id="KW-0507">mRNA processing</keyword>
<sequence length="167" mass="20492">MPRDRSRSPASRRKRSRSRSRDQHRGRHDRDYDRHRRDRDGRRDEDRHRRDRTPERRKERRRRDSSEEYHDKDYRSGKSRRDDRSRTPESPDASQEAAVVDDKEVKEPQTEEEKQMMKMLGFFNFDSTKGRHVTGNNVYVANIQKKRKYRQYMNRRGGFNRKLDPIT</sequence>
<evidence type="ECO:0000256" key="3">
    <source>
        <dbReference type="ARBA" id="ARBA00008218"/>
    </source>
</evidence>
<evidence type="ECO:0000256" key="8">
    <source>
        <dbReference type="ARBA" id="ARBA00023242"/>
    </source>
</evidence>
<feature type="domain" description="U4/U6.U5 small nuclear ribonucleoprotein 27kDa protein" evidence="11">
    <location>
        <begin position="111"/>
        <end position="166"/>
    </location>
</feature>
<feature type="compositionally biased region" description="Basic and acidic residues" evidence="10">
    <location>
        <begin position="100"/>
        <end position="110"/>
    </location>
</feature>
<comment type="subcellular location">
    <subcellularLocation>
        <location evidence="2">Nucleus</location>
    </subcellularLocation>
</comment>
<evidence type="ECO:0000256" key="2">
    <source>
        <dbReference type="ARBA" id="ARBA00004123"/>
    </source>
</evidence>
<keyword evidence="7" id="KW-0508">mRNA splicing</keyword>
<evidence type="ECO:0000313" key="14">
    <source>
        <dbReference type="Proteomes" id="UP000274504"/>
    </source>
</evidence>
<dbReference type="PANTHER" id="PTHR31077:SF1">
    <property type="entry name" value="U4_U6.U5 SMALL NUCLEAR RIBONUCLEOPROTEIN 27 KDA PROTEIN"/>
    <property type="match status" value="1"/>
</dbReference>
<evidence type="ECO:0000256" key="9">
    <source>
        <dbReference type="ARBA" id="ARBA00031864"/>
    </source>
</evidence>
<keyword evidence="8" id="KW-0539">Nucleus</keyword>